<keyword evidence="2" id="KW-1185">Reference proteome</keyword>
<protein>
    <submittedName>
        <fullName evidence="1">ATPase family AAA domain-containing protein 1-like</fullName>
    </submittedName>
</protein>
<dbReference type="EMBL" id="CM051395">
    <property type="protein sequence ID" value="KAJ4726718.1"/>
    <property type="molecule type" value="Genomic_DNA"/>
</dbReference>
<proteinExistence type="predicted"/>
<gene>
    <name evidence="1" type="ORF">OWV82_005376</name>
</gene>
<comment type="caution">
    <text evidence="1">The sequence shown here is derived from an EMBL/GenBank/DDBJ whole genome shotgun (WGS) entry which is preliminary data.</text>
</comment>
<evidence type="ECO:0000313" key="1">
    <source>
        <dbReference type="EMBL" id="KAJ4726718.1"/>
    </source>
</evidence>
<organism evidence="1 2">
    <name type="scientific">Melia azedarach</name>
    <name type="common">Chinaberry tree</name>
    <dbReference type="NCBI Taxonomy" id="155640"/>
    <lineage>
        <taxon>Eukaryota</taxon>
        <taxon>Viridiplantae</taxon>
        <taxon>Streptophyta</taxon>
        <taxon>Embryophyta</taxon>
        <taxon>Tracheophyta</taxon>
        <taxon>Spermatophyta</taxon>
        <taxon>Magnoliopsida</taxon>
        <taxon>eudicotyledons</taxon>
        <taxon>Gunneridae</taxon>
        <taxon>Pentapetalae</taxon>
        <taxon>rosids</taxon>
        <taxon>malvids</taxon>
        <taxon>Sapindales</taxon>
        <taxon>Meliaceae</taxon>
        <taxon>Melia</taxon>
    </lineage>
</organism>
<sequence>MVKRMGGSSETKFLQELVLYAASAALSCLVLFAGLRHLDPNREASKKALEHKKEIAKRLGRPLIQTNPYEDVIACDVINPDHIDVEFDSIGGLETIKQALKEFCYMDHPGTGKTMLAKAIARESGAVFINVRISNLMSKWFGDAQKLVAAVFSLAYKLQPAIIFIDEVDSFLGQRRTTDHEAMTNMKTEFMALWDGFTTDQNARVMVLAATNRPSELDEAILRRLPQAFEIGMPDCRERAEILKVTLKGERVEDNIDFNYLASLCEGYTGSDLLEVCKKAAYFPIRELLDDERKGKPLPAPRPLSQLDLQKVLATSTKTRVAATEYTTLNAQSPGWSRNRDSNDYQVQAAISELSRLVVSQIMNIQSEPDSQDP</sequence>
<reference evidence="1 2" key="1">
    <citation type="journal article" date="2023" name="Science">
        <title>Complex scaffold remodeling in plant triterpene biosynthesis.</title>
        <authorList>
            <person name="De La Pena R."/>
            <person name="Hodgson H."/>
            <person name="Liu J.C."/>
            <person name="Stephenson M.J."/>
            <person name="Martin A.C."/>
            <person name="Owen C."/>
            <person name="Harkess A."/>
            <person name="Leebens-Mack J."/>
            <person name="Jimenez L.E."/>
            <person name="Osbourn A."/>
            <person name="Sattely E.S."/>
        </authorList>
    </citation>
    <scope>NUCLEOTIDE SEQUENCE [LARGE SCALE GENOMIC DNA]</scope>
    <source>
        <strain evidence="2">cv. JPN11</strain>
        <tissue evidence="1">Leaf</tissue>
    </source>
</reference>
<accession>A0ACC1YUA3</accession>
<dbReference type="Proteomes" id="UP001164539">
    <property type="component" value="Chromosome 2"/>
</dbReference>
<evidence type="ECO:0000313" key="2">
    <source>
        <dbReference type="Proteomes" id="UP001164539"/>
    </source>
</evidence>
<name>A0ACC1YUA3_MELAZ</name>